<keyword evidence="1" id="KW-1133">Transmembrane helix</keyword>
<evidence type="ECO:0000313" key="2">
    <source>
        <dbReference type="EMBL" id="AFK05122.1"/>
    </source>
</evidence>
<organism evidence="2 3">
    <name type="scientific">Emticicia oligotrophica (strain DSM 17448 / CIP 109782 / MTCC 6937 / GPTSA100-15)</name>
    <dbReference type="NCBI Taxonomy" id="929562"/>
    <lineage>
        <taxon>Bacteria</taxon>
        <taxon>Pseudomonadati</taxon>
        <taxon>Bacteroidota</taxon>
        <taxon>Cytophagia</taxon>
        <taxon>Cytophagales</taxon>
        <taxon>Leadbetterellaceae</taxon>
        <taxon>Emticicia</taxon>
    </lineage>
</organism>
<keyword evidence="1" id="KW-0472">Membrane</keyword>
<evidence type="ECO:0000256" key="1">
    <source>
        <dbReference type="SAM" id="Phobius"/>
    </source>
</evidence>
<name>A0ABM5N6P0_EMTOG</name>
<reference evidence="2 3" key="1">
    <citation type="submission" date="2011-07" db="EMBL/GenBank/DDBJ databases">
        <title>The complete genome of chromosome of Emticicia oligotrophica DSM 17448.</title>
        <authorList>
            <consortium name="US DOE Joint Genome Institute (JGI-PGF)"/>
            <person name="Lucas S."/>
            <person name="Han J."/>
            <person name="Lapidus A."/>
            <person name="Bruce D."/>
            <person name="Goodwin L."/>
            <person name="Pitluck S."/>
            <person name="Peters L."/>
            <person name="Kyrpides N."/>
            <person name="Mavromatis K."/>
            <person name="Ivanova N."/>
            <person name="Ovchinnikova G."/>
            <person name="Teshima H."/>
            <person name="Detter J.C."/>
            <person name="Tapia R."/>
            <person name="Han C."/>
            <person name="Land M."/>
            <person name="Hauser L."/>
            <person name="Markowitz V."/>
            <person name="Cheng J.-F."/>
            <person name="Hugenholtz P."/>
            <person name="Woyke T."/>
            <person name="Wu D."/>
            <person name="Tindall B."/>
            <person name="Pomrenke H."/>
            <person name="Brambilla E."/>
            <person name="Klenk H.-P."/>
            <person name="Eisen J.A."/>
        </authorList>
    </citation>
    <scope>NUCLEOTIDE SEQUENCE [LARGE SCALE GENOMIC DNA]</scope>
    <source>
        <strain evidence="2 3">DSM 17448</strain>
    </source>
</reference>
<proteinExistence type="predicted"/>
<dbReference type="RefSeq" id="WP_015030810.1">
    <property type="nucleotide sequence ID" value="NC_018748.1"/>
</dbReference>
<evidence type="ECO:0000313" key="3">
    <source>
        <dbReference type="Proteomes" id="UP000002875"/>
    </source>
</evidence>
<keyword evidence="3" id="KW-1185">Reference proteome</keyword>
<gene>
    <name evidence="2" type="ordered locus">Emtol_3997</name>
</gene>
<protein>
    <submittedName>
        <fullName evidence="2">Uncharacterized protein</fullName>
    </submittedName>
</protein>
<keyword evidence="1" id="KW-0812">Transmembrane</keyword>
<dbReference type="Proteomes" id="UP000002875">
    <property type="component" value="Chromosome"/>
</dbReference>
<dbReference type="EMBL" id="CP002961">
    <property type="protein sequence ID" value="AFK05122.1"/>
    <property type="molecule type" value="Genomic_DNA"/>
</dbReference>
<feature type="transmembrane region" description="Helical" evidence="1">
    <location>
        <begin position="122"/>
        <end position="139"/>
    </location>
</feature>
<feature type="transmembrane region" description="Helical" evidence="1">
    <location>
        <begin position="6"/>
        <end position="26"/>
    </location>
</feature>
<sequence length="179" mass="21180">MKKLFVWILLLFVILKIGGLGALLSMQRELAKREIRSYINQDKQLEKITLIEGNLQNLAKIEWEEDEKEFWYNGKLYDIVEIKTINKTKYYYCISDENEEQIIAQIKKLIDDNHERNPLRSTSKLIISFLLLPAILSYFEFPNRIIFVEIILSKFPTLNCTYSYLFAAKLFSPPKFSIQ</sequence>
<accession>A0ABM5N6P0</accession>